<comment type="caution">
    <text evidence="1">The sequence shown here is derived from an EMBL/GenBank/DDBJ whole genome shotgun (WGS) entry which is preliminary data.</text>
</comment>
<dbReference type="Proteomes" id="UP000186817">
    <property type="component" value="Unassembled WGS sequence"/>
</dbReference>
<name>A0A1Q9DZX9_SYMMI</name>
<organism evidence="1 2">
    <name type="scientific">Symbiodinium microadriaticum</name>
    <name type="common">Dinoflagellate</name>
    <name type="synonym">Zooxanthella microadriatica</name>
    <dbReference type="NCBI Taxonomy" id="2951"/>
    <lineage>
        <taxon>Eukaryota</taxon>
        <taxon>Sar</taxon>
        <taxon>Alveolata</taxon>
        <taxon>Dinophyceae</taxon>
        <taxon>Suessiales</taxon>
        <taxon>Symbiodiniaceae</taxon>
        <taxon>Symbiodinium</taxon>
    </lineage>
</organism>
<dbReference type="EMBL" id="LSRX01000318">
    <property type="protein sequence ID" value="OLQ00723.1"/>
    <property type="molecule type" value="Genomic_DNA"/>
</dbReference>
<proteinExistence type="predicted"/>
<evidence type="ECO:0000313" key="1">
    <source>
        <dbReference type="EMBL" id="OLQ00723.1"/>
    </source>
</evidence>
<protein>
    <submittedName>
        <fullName evidence="1">Uncharacterized protein</fullName>
    </submittedName>
</protein>
<dbReference type="AlphaFoldDB" id="A0A1Q9DZX9"/>
<sequence length="298" mass="34000">MAMYSDRTWDPLEENCVIFSPEGPVSTLLADGDLALQVGMSADMDGDDNCITTQPELVEFLRLTKPWEDKRNWKEMWTLDARLFMAWRASSLAFTRFPLARDTPPHDHDIDSNVSFRDEAAVTASQTALLMEVLAHKAAGLASFVFRSQVARSVDYLAHGKDMRKELGVWFLQDKHVLVAGSACDMGLKLLTVRRKVNDVPYFVIRCLARQKDLITVLRHIIILMPPMPGQSVPRNEELMEDSQFAEEPDRWWLEKNEAPAGHAAWKACVELWFRMDPEAQRLFPRLLSVASDARERP</sequence>
<dbReference type="OrthoDB" id="421909at2759"/>
<reference evidence="1 2" key="1">
    <citation type="submission" date="2016-02" db="EMBL/GenBank/DDBJ databases">
        <title>Genome analysis of coral dinoflagellate symbionts highlights evolutionary adaptations to a symbiotic lifestyle.</title>
        <authorList>
            <person name="Aranda M."/>
            <person name="Li Y."/>
            <person name="Liew Y.J."/>
            <person name="Baumgarten S."/>
            <person name="Simakov O."/>
            <person name="Wilson M."/>
            <person name="Piel J."/>
            <person name="Ashoor H."/>
            <person name="Bougouffa S."/>
            <person name="Bajic V.B."/>
            <person name="Ryu T."/>
            <person name="Ravasi T."/>
            <person name="Bayer T."/>
            <person name="Micklem G."/>
            <person name="Kim H."/>
            <person name="Bhak J."/>
            <person name="Lajeunesse T.C."/>
            <person name="Voolstra C.R."/>
        </authorList>
    </citation>
    <scope>NUCLEOTIDE SEQUENCE [LARGE SCALE GENOMIC DNA]</scope>
    <source>
        <strain evidence="1 2">CCMP2467</strain>
    </source>
</reference>
<evidence type="ECO:0000313" key="2">
    <source>
        <dbReference type="Proteomes" id="UP000186817"/>
    </source>
</evidence>
<keyword evidence="2" id="KW-1185">Reference proteome</keyword>
<gene>
    <name evidence="1" type="ORF">AK812_SmicGene16583</name>
</gene>
<accession>A0A1Q9DZX9</accession>